<gene>
    <name evidence="5" type="primary">LOC106463865</name>
</gene>
<dbReference type="Proteomes" id="UP000694941">
    <property type="component" value="Unplaced"/>
</dbReference>
<dbReference type="Pfam" id="PF00379">
    <property type="entry name" value="Chitin_bind_4"/>
    <property type="match status" value="1"/>
</dbReference>
<dbReference type="PANTHER" id="PTHR10380">
    <property type="entry name" value="CUTICLE PROTEIN"/>
    <property type="match status" value="1"/>
</dbReference>
<feature type="signal peptide" evidence="3">
    <location>
        <begin position="1"/>
        <end position="22"/>
    </location>
</feature>
<feature type="compositionally biased region" description="Basic residues" evidence="2">
    <location>
        <begin position="119"/>
        <end position="131"/>
    </location>
</feature>
<keyword evidence="3" id="KW-0732">Signal</keyword>
<evidence type="ECO:0000256" key="1">
    <source>
        <dbReference type="PROSITE-ProRule" id="PRU00497"/>
    </source>
</evidence>
<dbReference type="PROSITE" id="PS51155">
    <property type="entry name" value="CHIT_BIND_RR_2"/>
    <property type="match status" value="1"/>
</dbReference>
<organism evidence="4 5">
    <name type="scientific">Limulus polyphemus</name>
    <name type="common">Atlantic horseshoe crab</name>
    <dbReference type="NCBI Taxonomy" id="6850"/>
    <lineage>
        <taxon>Eukaryota</taxon>
        <taxon>Metazoa</taxon>
        <taxon>Ecdysozoa</taxon>
        <taxon>Arthropoda</taxon>
        <taxon>Chelicerata</taxon>
        <taxon>Merostomata</taxon>
        <taxon>Xiphosura</taxon>
        <taxon>Limulidae</taxon>
        <taxon>Limulus</taxon>
    </lineage>
</organism>
<evidence type="ECO:0000313" key="4">
    <source>
        <dbReference type="Proteomes" id="UP000694941"/>
    </source>
</evidence>
<protein>
    <submittedName>
        <fullName evidence="5">Larval cuticle protein 16/17-like</fullName>
    </submittedName>
</protein>
<keyword evidence="4" id="KW-1185">Reference proteome</keyword>
<dbReference type="GeneID" id="106463865"/>
<proteinExistence type="predicted"/>
<dbReference type="InterPro" id="IPR050468">
    <property type="entry name" value="Cuticle_Struct_Prot"/>
</dbReference>
<feature type="compositionally biased region" description="Polar residues" evidence="2">
    <location>
        <begin position="134"/>
        <end position="164"/>
    </location>
</feature>
<evidence type="ECO:0000256" key="2">
    <source>
        <dbReference type="SAM" id="MobiDB-lite"/>
    </source>
</evidence>
<evidence type="ECO:0000313" key="5">
    <source>
        <dbReference type="RefSeq" id="XP_013779400.1"/>
    </source>
</evidence>
<name>A0ABM1BCU2_LIMPO</name>
<dbReference type="InterPro" id="IPR000618">
    <property type="entry name" value="Insect_cuticle"/>
</dbReference>
<sequence length="164" mass="18968">MSSKGYLYILLLELLTSTTLRAVNNVRYPIQYHSQTDRGTYNFGYDTGLFGAHSFHHEQRDENGIVRGRYGYTDPYGELRLVQYEAGPFGYRAWGDIYPDGWSQKQIRSNSFENSQPSRKNKYLQVPKKKEKSGFSSNTFKSSTRPQENKGYQDSTTRTTVLPH</sequence>
<reference evidence="5" key="1">
    <citation type="submission" date="2025-08" db="UniProtKB">
        <authorList>
            <consortium name="RefSeq"/>
        </authorList>
    </citation>
    <scope>IDENTIFICATION</scope>
    <source>
        <tissue evidence="5">Muscle</tissue>
    </source>
</reference>
<feature type="chain" id="PRO_5047477526" evidence="3">
    <location>
        <begin position="23"/>
        <end position="164"/>
    </location>
</feature>
<feature type="compositionally biased region" description="Polar residues" evidence="2">
    <location>
        <begin position="108"/>
        <end position="118"/>
    </location>
</feature>
<feature type="region of interest" description="Disordered" evidence="2">
    <location>
        <begin position="108"/>
        <end position="164"/>
    </location>
</feature>
<evidence type="ECO:0000256" key="3">
    <source>
        <dbReference type="SAM" id="SignalP"/>
    </source>
</evidence>
<accession>A0ABM1BCU2</accession>
<dbReference type="RefSeq" id="XP_013779400.1">
    <property type="nucleotide sequence ID" value="XM_013923946.2"/>
</dbReference>
<keyword evidence="1" id="KW-0193">Cuticle</keyword>